<evidence type="ECO:0000313" key="3">
    <source>
        <dbReference type="Proteomes" id="UP000485058"/>
    </source>
</evidence>
<feature type="coiled-coil region" evidence="1">
    <location>
        <begin position="8"/>
        <end position="80"/>
    </location>
</feature>
<keyword evidence="3" id="KW-1185">Reference proteome</keyword>
<evidence type="ECO:0000313" key="2">
    <source>
        <dbReference type="EMBL" id="GFH25384.1"/>
    </source>
</evidence>
<protein>
    <submittedName>
        <fullName evidence="2">Uncharacterized protein</fullName>
    </submittedName>
</protein>
<dbReference type="EMBL" id="BLLF01002800">
    <property type="protein sequence ID" value="GFH25384.1"/>
    <property type="molecule type" value="Genomic_DNA"/>
</dbReference>
<keyword evidence="1" id="KW-0175">Coiled coil</keyword>
<evidence type="ECO:0000256" key="1">
    <source>
        <dbReference type="SAM" id="Coils"/>
    </source>
</evidence>
<name>A0A6A0A1E6_HAELA</name>
<organism evidence="2 3">
    <name type="scientific">Haematococcus lacustris</name>
    <name type="common">Green alga</name>
    <name type="synonym">Haematococcus pluvialis</name>
    <dbReference type="NCBI Taxonomy" id="44745"/>
    <lineage>
        <taxon>Eukaryota</taxon>
        <taxon>Viridiplantae</taxon>
        <taxon>Chlorophyta</taxon>
        <taxon>core chlorophytes</taxon>
        <taxon>Chlorophyceae</taxon>
        <taxon>CS clade</taxon>
        <taxon>Chlamydomonadales</taxon>
        <taxon>Haematococcaceae</taxon>
        <taxon>Haematococcus</taxon>
    </lineage>
</organism>
<dbReference type="AlphaFoldDB" id="A0A6A0A1E6"/>
<reference evidence="2 3" key="1">
    <citation type="submission" date="2020-02" db="EMBL/GenBank/DDBJ databases">
        <title>Draft genome sequence of Haematococcus lacustris strain NIES-144.</title>
        <authorList>
            <person name="Morimoto D."/>
            <person name="Nakagawa S."/>
            <person name="Yoshida T."/>
            <person name="Sawayama S."/>
        </authorList>
    </citation>
    <scope>NUCLEOTIDE SEQUENCE [LARGE SCALE GENOMIC DNA]</scope>
    <source>
        <strain evidence="2 3">NIES-144</strain>
    </source>
</reference>
<sequence length="86" mass="9553">MGTGAEERAALQAENDSLRGKLTDVLKQFESFSQLIQQRERAEQLTQARLEQQTALSDALAKKNELLEQANKQLQAAHQVTLPCAC</sequence>
<dbReference type="Proteomes" id="UP000485058">
    <property type="component" value="Unassembled WGS sequence"/>
</dbReference>
<gene>
    <name evidence="2" type="ORF">HaLaN_23334</name>
</gene>
<comment type="caution">
    <text evidence="2">The sequence shown here is derived from an EMBL/GenBank/DDBJ whole genome shotgun (WGS) entry which is preliminary data.</text>
</comment>
<accession>A0A6A0A1E6</accession>
<proteinExistence type="predicted"/>